<dbReference type="Proteomes" id="UP000178428">
    <property type="component" value="Unassembled WGS sequence"/>
</dbReference>
<evidence type="ECO:0000313" key="1">
    <source>
        <dbReference type="EMBL" id="OGZ30171.1"/>
    </source>
</evidence>
<organism evidence="1 2">
    <name type="scientific">Candidatus Niyogibacteria bacterium RIFCSPLOWO2_02_FULL_45_13</name>
    <dbReference type="NCBI Taxonomy" id="1801725"/>
    <lineage>
        <taxon>Bacteria</taxon>
        <taxon>Candidatus Niyogiibacteriota</taxon>
    </lineage>
</organism>
<reference evidence="1 2" key="1">
    <citation type="journal article" date="2016" name="Nat. Commun.">
        <title>Thousands of microbial genomes shed light on interconnected biogeochemical processes in an aquifer system.</title>
        <authorList>
            <person name="Anantharaman K."/>
            <person name="Brown C.T."/>
            <person name="Hug L.A."/>
            <person name="Sharon I."/>
            <person name="Castelle C.J."/>
            <person name="Probst A.J."/>
            <person name="Thomas B.C."/>
            <person name="Singh A."/>
            <person name="Wilkins M.J."/>
            <person name="Karaoz U."/>
            <person name="Brodie E.L."/>
            <person name="Williams K.H."/>
            <person name="Hubbard S.S."/>
            <person name="Banfield J.F."/>
        </authorList>
    </citation>
    <scope>NUCLEOTIDE SEQUENCE [LARGE SCALE GENOMIC DNA]</scope>
</reference>
<dbReference type="AlphaFoldDB" id="A0A1G2EXU8"/>
<gene>
    <name evidence="1" type="ORF">A3J00_00695</name>
</gene>
<comment type="caution">
    <text evidence="1">The sequence shown here is derived from an EMBL/GenBank/DDBJ whole genome shotgun (WGS) entry which is preliminary data.</text>
</comment>
<accession>A0A1G2EXU8</accession>
<dbReference type="EMBL" id="MHMR01000026">
    <property type="protein sequence ID" value="OGZ30171.1"/>
    <property type="molecule type" value="Genomic_DNA"/>
</dbReference>
<proteinExistence type="predicted"/>
<name>A0A1G2EXU8_9BACT</name>
<evidence type="ECO:0000313" key="2">
    <source>
        <dbReference type="Proteomes" id="UP000178428"/>
    </source>
</evidence>
<sequence length="82" mass="9097">MYGSAINKRAREIYDWRKEHGIPGSNLDDWRRAEVEVENEKRGMVIATAAPATKIGGIVTPEIAKRSSVRASAFVIKVVETV</sequence>
<protein>
    <submittedName>
        <fullName evidence="1">Uncharacterized protein</fullName>
    </submittedName>
</protein>